<dbReference type="Proteomes" id="UP000258309">
    <property type="component" value="Unassembled WGS sequence"/>
</dbReference>
<feature type="compositionally biased region" description="Polar residues" evidence="7">
    <location>
        <begin position="129"/>
        <end position="148"/>
    </location>
</feature>
<feature type="non-terminal residue" evidence="8">
    <location>
        <position position="553"/>
    </location>
</feature>
<accession>A0A3E2HAZ9</accession>
<dbReference type="GO" id="GO:0005739">
    <property type="term" value="C:mitochondrion"/>
    <property type="evidence" value="ECO:0007669"/>
    <property type="project" value="TreeGrafter"/>
</dbReference>
<dbReference type="EMBL" id="NCSJ02000097">
    <property type="protein sequence ID" value="RFU30550.1"/>
    <property type="molecule type" value="Genomic_DNA"/>
</dbReference>
<feature type="region of interest" description="Disordered" evidence="7">
    <location>
        <begin position="129"/>
        <end position="173"/>
    </location>
</feature>
<dbReference type="GO" id="GO:0036297">
    <property type="term" value="P:interstrand cross-link repair"/>
    <property type="evidence" value="ECO:0007669"/>
    <property type="project" value="TreeGrafter"/>
</dbReference>
<comment type="cofactor">
    <cofactor evidence="1">
        <name>[4Fe-4S] cluster</name>
        <dbReference type="ChEBI" id="CHEBI:49883"/>
    </cofactor>
</comment>
<evidence type="ECO:0000313" key="8">
    <source>
        <dbReference type="EMBL" id="RFU30550.1"/>
    </source>
</evidence>
<dbReference type="PANTHER" id="PTHR14464:SF4">
    <property type="entry name" value="EXONUCLEASE V"/>
    <property type="match status" value="1"/>
</dbReference>
<keyword evidence="4" id="KW-0408">Iron</keyword>
<dbReference type="OMA" id="LMITEFQ"/>
<sequence length="553" mass="61609">MFGKAEAGQISFSVPEQSFHGPGRERVGMASPAADTELTQSLNDNESEYGSDFSPEQEDIIWQLIATPKTADASSLKDIEDHPFGAEVGYHEAANFLTPAHVLGSEKLSPLYQAVQDAEMVSAEISQSARTEQAVSPQFGQLPPSNEQSCDEEEASSKVIPPRDEPKDDRSPLIRFRTQPKKPLSVTDLVSPAWCELQYWYTLTRTRYGKKDPTPAMKRGSAVHQQLESQVHTIVPIDIETKEDAWGIRIWNVIQGLRTLQITGQTRELEIWGTIDGLVVNGVIDGLSYICPDTTLEESLQAAEKDPLPQNQTTLGDYFNLRSGNSNETPKSSSRKKIYITDVKTRTAKTLPSGVAFRPTKMQLMLYHGLLERLANNEVDFSIISSRYDLDVNAPFSDSFIANTGSLDDDSFHDAESHPSQDLNMETRQDTLSTLLEHNSLSGLWSLMITEFQRTLNPNTASLSPILNAEYRSSVDGEIIGNKSFAMDKPALDEYVKRELQWWKGEREPEGVGIHEAFKCQICEFADGCDWRLGKAKEAKAKARLSRKKTNGS</sequence>
<feature type="compositionally biased region" description="Basic and acidic residues" evidence="7">
    <location>
        <begin position="161"/>
        <end position="172"/>
    </location>
</feature>
<keyword evidence="4" id="KW-0004">4Fe-4S</keyword>
<evidence type="ECO:0000256" key="3">
    <source>
        <dbReference type="ARBA" id="ARBA00011245"/>
    </source>
</evidence>
<dbReference type="Gene3D" id="3.90.320.10">
    <property type="match status" value="1"/>
</dbReference>
<name>A0A3E2HAZ9_SCYLI</name>
<feature type="region of interest" description="Disordered" evidence="7">
    <location>
        <begin position="1"/>
        <end position="54"/>
    </location>
</feature>
<dbReference type="GO" id="GO:0051539">
    <property type="term" value="F:4 iron, 4 sulfur cluster binding"/>
    <property type="evidence" value="ECO:0007669"/>
    <property type="project" value="UniProtKB-KW"/>
</dbReference>
<evidence type="ECO:0000256" key="7">
    <source>
        <dbReference type="SAM" id="MobiDB-lite"/>
    </source>
</evidence>
<gene>
    <name evidence="8" type="ORF">B7463_g5792</name>
</gene>
<dbReference type="GO" id="GO:0045145">
    <property type="term" value="F:single-stranded DNA 5'-3' DNA exonuclease activity"/>
    <property type="evidence" value="ECO:0007669"/>
    <property type="project" value="InterPro"/>
</dbReference>
<keyword evidence="6" id="KW-0378">Hydrolase</keyword>
<proteinExistence type="inferred from homology"/>
<evidence type="ECO:0000256" key="5">
    <source>
        <dbReference type="ARBA" id="ARBA00022722"/>
    </source>
</evidence>
<evidence type="ECO:0008006" key="10">
    <source>
        <dbReference type="Google" id="ProtNLM"/>
    </source>
</evidence>
<evidence type="ECO:0000256" key="6">
    <source>
        <dbReference type="ARBA" id="ARBA00022839"/>
    </source>
</evidence>
<dbReference type="InterPro" id="IPR011604">
    <property type="entry name" value="PDDEXK-like_dom_sf"/>
</dbReference>
<keyword evidence="5" id="KW-0540">Nuclease</keyword>
<feature type="compositionally biased region" description="Acidic residues" evidence="7">
    <location>
        <begin position="45"/>
        <end position="54"/>
    </location>
</feature>
<protein>
    <recommendedName>
        <fullName evidence="10">Exonuclease V</fullName>
    </recommendedName>
</protein>
<dbReference type="OrthoDB" id="354769at2759"/>
<evidence type="ECO:0000256" key="2">
    <source>
        <dbReference type="ARBA" id="ARBA00009797"/>
    </source>
</evidence>
<comment type="caution">
    <text evidence="8">The sequence shown here is derived from an EMBL/GenBank/DDBJ whole genome shotgun (WGS) entry which is preliminary data.</text>
</comment>
<feature type="non-terminal residue" evidence="8">
    <location>
        <position position="1"/>
    </location>
</feature>
<dbReference type="GO" id="GO:0005634">
    <property type="term" value="C:nucleus"/>
    <property type="evidence" value="ECO:0007669"/>
    <property type="project" value="TreeGrafter"/>
</dbReference>
<comment type="similarity">
    <text evidence="2">Belongs to the EXO5 family.</text>
</comment>
<keyword evidence="4" id="KW-0411">Iron-sulfur</keyword>
<evidence type="ECO:0000313" key="9">
    <source>
        <dbReference type="Proteomes" id="UP000258309"/>
    </source>
</evidence>
<evidence type="ECO:0000256" key="4">
    <source>
        <dbReference type="ARBA" id="ARBA00022485"/>
    </source>
</evidence>
<dbReference type="STRING" id="5539.A0A3E2HAZ9"/>
<comment type="subunit">
    <text evidence="3">Monomer.</text>
</comment>
<keyword evidence="6" id="KW-0269">Exonuclease</keyword>
<dbReference type="AlphaFoldDB" id="A0A3E2HAZ9"/>
<keyword evidence="4" id="KW-0479">Metal-binding</keyword>
<keyword evidence="9" id="KW-1185">Reference proteome</keyword>
<evidence type="ECO:0000256" key="1">
    <source>
        <dbReference type="ARBA" id="ARBA00001966"/>
    </source>
</evidence>
<dbReference type="InterPro" id="IPR019190">
    <property type="entry name" value="EXOV"/>
</dbReference>
<dbReference type="Pfam" id="PF09810">
    <property type="entry name" value="Exo5"/>
    <property type="match status" value="1"/>
</dbReference>
<reference evidence="8 9" key="1">
    <citation type="submission" date="2018-05" db="EMBL/GenBank/DDBJ databases">
        <title>Draft genome sequence of Scytalidium lignicola DSM 105466, a ubiquitous saprotrophic fungus.</title>
        <authorList>
            <person name="Buettner E."/>
            <person name="Gebauer A.M."/>
            <person name="Hofrichter M."/>
            <person name="Liers C."/>
            <person name="Kellner H."/>
        </authorList>
    </citation>
    <scope>NUCLEOTIDE SEQUENCE [LARGE SCALE GENOMIC DNA]</scope>
    <source>
        <strain evidence="8 9">DSM 105466</strain>
    </source>
</reference>
<organism evidence="8 9">
    <name type="scientific">Scytalidium lignicola</name>
    <name type="common">Hyphomycete</name>
    <dbReference type="NCBI Taxonomy" id="5539"/>
    <lineage>
        <taxon>Eukaryota</taxon>
        <taxon>Fungi</taxon>
        <taxon>Dikarya</taxon>
        <taxon>Ascomycota</taxon>
        <taxon>Pezizomycotina</taxon>
        <taxon>Leotiomycetes</taxon>
        <taxon>Leotiomycetes incertae sedis</taxon>
        <taxon>Scytalidium</taxon>
    </lineage>
</organism>
<dbReference type="PANTHER" id="PTHR14464">
    <property type="entry name" value="EXONUCLEASE V"/>
    <property type="match status" value="1"/>
</dbReference>